<name>A0A9W6PPT7_9ACTN</name>
<proteinExistence type="predicted"/>
<dbReference type="AlphaFoldDB" id="A0A9W6PPT7"/>
<protein>
    <recommendedName>
        <fullName evidence="1">DUF4253 domain-containing protein</fullName>
    </recommendedName>
</protein>
<accession>A0A9W6PPT7</accession>
<evidence type="ECO:0000313" key="2">
    <source>
        <dbReference type="EMBL" id="GLW59050.1"/>
    </source>
</evidence>
<comment type="caution">
    <text evidence="2">The sequence shown here is derived from an EMBL/GenBank/DDBJ whole genome shotgun (WGS) entry which is preliminary data.</text>
</comment>
<gene>
    <name evidence="2" type="ORF">Kpho01_70600</name>
</gene>
<dbReference type="RefSeq" id="WP_051778540.1">
    <property type="nucleotide sequence ID" value="NZ_BSRX01000067.1"/>
</dbReference>
<dbReference type="Pfam" id="PF14062">
    <property type="entry name" value="DUF4253"/>
    <property type="match status" value="1"/>
</dbReference>
<dbReference type="InterPro" id="IPR025349">
    <property type="entry name" value="DUF4253"/>
</dbReference>
<evidence type="ECO:0000259" key="1">
    <source>
        <dbReference type="Pfam" id="PF14062"/>
    </source>
</evidence>
<dbReference type="EMBL" id="BSRX01000067">
    <property type="protein sequence ID" value="GLW59050.1"/>
    <property type="molecule type" value="Genomic_DNA"/>
</dbReference>
<feature type="domain" description="DUF4253" evidence="1">
    <location>
        <begin position="182"/>
        <end position="292"/>
    </location>
</feature>
<reference evidence="2" key="1">
    <citation type="submission" date="2023-02" db="EMBL/GenBank/DDBJ databases">
        <title>Kitasatospora phosalacinea NBRC 14362.</title>
        <authorList>
            <person name="Ichikawa N."/>
            <person name="Sato H."/>
            <person name="Tonouchi N."/>
        </authorList>
    </citation>
    <scope>NUCLEOTIDE SEQUENCE</scope>
    <source>
        <strain evidence="2">NBRC 14362</strain>
    </source>
</reference>
<dbReference type="Proteomes" id="UP001165143">
    <property type="component" value="Unassembled WGS sequence"/>
</dbReference>
<organism evidence="2 3">
    <name type="scientific">Kitasatospora phosalacinea</name>
    <dbReference type="NCBI Taxonomy" id="2065"/>
    <lineage>
        <taxon>Bacteria</taxon>
        <taxon>Bacillati</taxon>
        <taxon>Actinomycetota</taxon>
        <taxon>Actinomycetes</taxon>
        <taxon>Kitasatosporales</taxon>
        <taxon>Streptomycetaceae</taxon>
        <taxon>Kitasatospora</taxon>
    </lineage>
</organism>
<evidence type="ECO:0000313" key="3">
    <source>
        <dbReference type="Proteomes" id="UP001165143"/>
    </source>
</evidence>
<sequence length="292" mass="31068">MTDAERDLRRLMPGGDPSAVADLLPTGRLVSTREDEEGAAPVLWLSDGPAPLGLWEELHRAHPRSGLWPLLLAPLRAGDEEFRPWGTGELSRLHAGEPDWYDPAAVLRTGWEYSTSVETDGEVLDPEEVSELGRSVAPFLDGWPGIAPATTTVTGAAGPAGDPDGAARALARELLAGDGQLRIGLVAAGSGAEALTVCGWSGPENHEADIAKVSAVLLDWERRYGARLVQVGFAELELSVAAPPGDGRAALRVAAEHFALCPDNVFQGTRTGTLAEYAPRLVGAARWSFWWD</sequence>